<reference evidence="1 2" key="1">
    <citation type="journal article" date="2015" name="Nature">
        <title>rRNA introns, odd ribosomes, and small enigmatic genomes across a large radiation of phyla.</title>
        <authorList>
            <person name="Brown C.T."/>
            <person name="Hug L.A."/>
            <person name="Thomas B.C."/>
            <person name="Sharon I."/>
            <person name="Castelle C.J."/>
            <person name="Singh A."/>
            <person name="Wilkins M.J."/>
            <person name="Williams K.H."/>
            <person name="Banfield J.F."/>
        </authorList>
    </citation>
    <scope>NUCLEOTIDE SEQUENCE [LARGE SCALE GENOMIC DNA]</scope>
</reference>
<name>A0A0G1RYE2_9BACT</name>
<organism evidence="1 2">
    <name type="scientific">Candidatus Magasanikbacteria bacterium GW2011_GWA2_46_17</name>
    <dbReference type="NCBI Taxonomy" id="1619042"/>
    <lineage>
        <taxon>Bacteria</taxon>
        <taxon>Candidatus Magasanikiibacteriota</taxon>
    </lineage>
</organism>
<proteinExistence type="predicted"/>
<dbReference type="EMBL" id="LCMA01000015">
    <property type="protein sequence ID" value="KKU25935.1"/>
    <property type="molecule type" value="Genomic_DNA"/>
</dbReference>
<dbReference type="Proteomes" id="UP000034175">
    <property type="component" value="Unassembled WGS sequence"/>
</dbReference>
<comment type="caution">
    <text evidence="1">The sequence shown here is derived from an EMBL/GenBank/DDBJ whole genome shotgun (WGS) entry which is preliminary data.</text>
</comment>
<evidence type="ECO:0000313" key="2">
    <source>
        <dbReference type="Proteomes" id="UP000034175"/>
    </source>
</evidence>
<gene>
    <name evidence="1" type="ORF">UX39_C0015G0003</name>
</gene>
<accession>A0A0G1RYE2</accession>
<dbReference type="AlphaFoldDB" id="A0A0G1RYE2"/>
<evidence type="ECO:0000313" key="1">
    <source>
        <dbReference type="EMBL" id="KKU25935.1"/>
    </source>
</evidence>
<sequence>MATKAQHAQLQTILQDVTNEVFGGLGLPTPTVGPPVMFVDNRGEDVTLAKSETPLRKARNKKRPRKV</sequence>
<protein>
    <submittedName>
        <fullName evidence="1">Uncharacterized protein</fullName>
    </submittedName>
</protein>